<evidence type="ECO:0000259" key="6">
    <source>
        <dbReference type="PROSITE" id="PS51007"/>
    </source>
</evidence>
<keyword evidence="2 4" id="KW-0479">Metal-binding</keyword>
<dbReference type="STRING" id="1760988.SAMN02949497_4124"/>
<dbReference type="GO" id="GO:0020037">
    <property type="term" value="F:heme binding"/>
    <property type="evidence" value="ECO:0007669"/>
    <property type="project" value="InterPro"/>
</dbReference>
<gene>
    <name evidence="7" type="ORF">SAMN02949497_4124</name>
</gene>
<evidence type="ECO:0000313" key="8">
    <source>
        <dbReference type="Proteomes" id="UP000192923"/>
    </source>
</evidence>
<dbReference type="InterPro" id="IPR009056">
    <property type="entry name" value="Cyt_c-like_dom"/>
</dbReference>
<keyword evidence="1 4" id="KW-0349">Heme</keyword>
<keyword evidence="5" id="KW-0732">Signal</keyword>
<dbReference type="PANTHER" id="PTHR30600:SF9">
    <property type="entry name" value="BLR7738 PROTEIN"/>
    <property type="match status" value="1"/>
</dbReference>
<dbReference type="NCBIfam" id="NF040606">
    <property type="entry name" value="CytoC_perox"/>
    <property type="match status" value="1"/>
</dbReference>
<evidence type="ECO:0000256" key="4">
    <source>
        <dbReference type="PROSITE-ProRule" id="PRU00433"/>
    </source>
</evidence>
<evidence type="ECO:0000256" key="5">
    <source>
        <dbReference type="SAM" id="SignalP"/>
    </source>
</evidence>
<dbReference type="RefSeq" id="WP_125469049.1">
    <property type="nucleotide sequence ID" value="NZ_FXAM01000001.1"/>
</dbReference>
<feature type="signal peptide" evidence="5">
    <location>
        <begin position="1"/>
        <end position="27"/>
    </location>
</feature>
<dbReference type="AlphaFoldDB" id="A0A1Y6D1B1"/>
<dbReference type="GO" id="GO:0009055">
    <property type="term" value="F:electron transfer activity"/>
    <property type="evidence" value="ECO:0007669"/>
    <property type="project" value="InterPro"/>
</dbReference>
<keyword evidence="3 4" id="KW-0408">Iron</keyword>
<sequence>MSFLRKSRLSGLGAWLALAGAASGAQAEGYGTLRPDYGGLYAPTAEQATLQGYNQNWNQAMRELFYYTPQGSRLFPYSWFLNLEQKNSTAKFIDPAHIGRFGLIYDAASAGKHDGLPIGFAKDPVDVPGTGPWVGMNCAACHTNDVTYHGKQVRIDGAPSLADVGAFFAELAEAVKATRLDAGKTQRLAAAVYGHPPTEDELKAFVGSYQTVALRMEGEMWMRTPPDHAGSGRIDALGQIINALAVFDLQKPFNLRPPSAPVSYPFLWVAPDLDFVQWAPVASSPISRNAGEVLGVFGDTTFTAADPKERLHSTVLLRELEEFENWLRDLRPPPWRKDLFGGIDLAKAQVGKALFDTDCRSCHHMPPYDRPGELTDPKDNMKGLRFITIKADLLKDVGTDPLYTHNLITRMTQTGSLEGVLGPMNGKPVIPMPGPIVPAAVFFSGAVGGTLQQAFVDQFPDPRERGEKFLEYSGYRFKPFQPGQPPQSYPEVPETAAISLKAGPLLGIWATAPFLHNGSVPNLYELLSPPEQRSKTFWVGSRELDLKHLGFVATAPLGGPAMCGNAPLFQFDTTQPGNGNGGHVYPKGQTYSHEQKMALIEYLKDPEALIAPK</sequence>
<dbReference type="SUPFAM" id="SSF46626">
    <property type="entry name" value="Cytochrome c"/>
    <property type="match status" value="1"/>
</dbReference>
<name>A0A1Y6D1B1_9GAMM</name>
<proteinExistence type="predicted"/>
<keyword evidence="8" id="KW-1185">Reference proteome</keyword>
<organism evidence="7 8">
    <name type="scientific">Methylomagnum ishizawai</name>
    <dbReference type="NCBI Taxonomy" id="1760988"/>
    <lineage>
        <taxon>Bacteria</taxon>
        <taxon>Pseudomonadati</taxon>
        <taxon>Pseudomonadota</taxon>
        <taxon>Gammaproteobacteria</taxon>
        <taxon>Methylococcales</taxon>
        <taxon>Methylococcaceae</taxon>
        <taxon>Methylomagnum</taxon>
    </lineage>
</organism>
<evidence type="ECO:0000256" key="1">
    <source>
        <dbReference type="ARBA" id="ARBA00022617"/>
    </source>
</evidence>
<accession>A0A1Y6D1B1</accession>
<feature type="domain" description="Cytochrome c" evidence="6">
    <location>
        <begin position="346"/>
        <end position="440"/>
    </location>
</feature>
<dbReference type="PROSITE" id="PS51007">
    <property type="entry name" value="CYTC"/>
    <property type="match status" value="1"/>
</dbReference>
<dbReference type="Gene3D" id="1.10.760.10">
    <property type="entry name" value="Cytochrome c-like domain"/>
    <property type="match status" value="1"/>
</dbReference>
<dbReference type="InterPro" id="IPR036909">
    <property type="entry name" value="Cyt_c-like_dom_sf"/>
</dbReference>
<evidence type="ECO:0000256" key="2">
    <source>
        <dbReference type="ARBA" id="ARBA00022723"/>
    </source>
</evidence>
<protein>
    <recommendedName>
        <fullName evidence="6">Cytochrome c domain-containing protein</fullName>
    </recommendedName>
</protein>
<dbReference type="GO" id="GO:0004130">
    <property type="term" value="F:cytochrome-c peroxidase activity"/>
    <property type="evidence" value="ECO:0007669"/>
    <property type="project" value="TreeGrafter"/>
</dbReference>
<dbReference type="OrthoDB" id="417271at2"/>
<dbReference type="InterPro" id="IPR051395">
    <property type="entry name" value="Cytochrome_c_Peroxidase/MauG"/>
</dbReference>
<dbReference type="EMBL" id="FXAM01000001">
    <property type="protein sequence ID" value="SMF96718.1"/>
    <property type="molecule type" value="Genomic_DNA"/>
</dbReference>
<dbReference type="Proteomes" id="UP000192923">
    <property type="component" value="Unassembled WGS sequence"/>
</dbReference>
<reference evidence="7 8" key="1">
    <citation type="submission" date="2016-12" db="EMBL/GenBank/DDBJ databases">
        <authorList>
            <person name="Song W.-J."/>
            <person name="Kurnit D.M."/>
        </authorList>
    </citation>
    <scope>NUCLEOTIDE SEQUENCE [LARGE SCALE GENOMIC DNA]</scope>
    <source>
        <strain evidence="7 8">175</strain>
    </source>
</reference>
<dbReference type="PANTHER" id="PTHR30600">
    <property type="entry name" value="CYTOCHROME C PEROXIDASE-RELATED"/>
    <property type="match status" value="1"/>
</dbReference>
<dbReference type="InterPro" id="IPR047758">
    <property type="entry name" value="CytoC_perox"/>
</dbReference>
<evidence type="ECO:0000256" key="3">
    <source>
        <dbReference type="ARBA" id="ARBA00023004"/>
    </source>
</evidence>
<dbReference type="GO" id="GO:0046872">
    <property type="term" value="F:metal ion binding"/>
    <property type="evidence" value="ECO:0007669"/>
    <property type="project" value="UniProtKB-KW"/>
</dbReference>
<feature type="chain" id="PRO_5012260934" description="Cytochrome c domain-containing protein" evidence="5">
    <location>
        <begin position="28"/>
        <end position="613"/>
    </location>
</feature>
<dbReference type="Pfam" id="PF21419">
    <property type="entry name" value="RoxA-like_Cyt-c"/>
    <property type="match status" value="1"/>
</dbReference>
<evidence type="ECO:0000313" key="7">
    <source>
        <dbReference type="EMBL" id="SMF96718.1"/>
    </source>
</evidence>